<name>A0ACC2GL78_DALPE</name>
<comment type="caution">
    <text evidence="1">The sequence shown here is derived from an EMBL/GenBank/DDBJ whole genome shotgun (WGS) entry which is preliminary data.</text>
</comment>
<sequence length="143" mass="16388">MGLHYFSPSSLSLSHVQMSLQNGHCYWSRSLINCHRVRAVELRPQGEAFIKFANINTEQATCRLTQYTLTVIDVEKLTWILEQCPHLSELELNDNKLSQMGVLCLVNTVMTCEKVVSVEVSLGTEERSRICFKEQSDPRKTLR</sequence>
<dbReference type="EMBL" id="CM055739">
    <property type="protein sequence ID" value="KAJ8004275.1"/>
    <property type="molecule type" value="Genomic_DNA"/>
</dbReference>
<keyword evidence="2" id="KW-1185">Reference proteome</keyword>
<accession>A0ACC2GL78</accession>
<evidence type="ECO:0000313" key="2">
    <source>
        <dbReference type="Proteomes" id="UP001157502"/>
    </source>
</evidence>
<reference evidence="1" key="1">
    <citation type="submission" date="2021-05" db="EMBL/GenBank/DDBJ databases">
        <authorList>
            <person name="Pan Q."/>
            <person name="Jouanno E."/>
            <person name="Zahm M."/>
            <person name="Klopp C."/>
            <person name="Cabau C."/>
            <person name="Louis A."/>
            <person name="Berthelot C."/>
            <person name="Parey E."/>
            <person name="Roest Crollius H."/>
            <person name="Montfort J."/>
            <person name="Robinson-Rechavi M."/>
            <person name="Bouchez O."/>
            <person name="Lampietro C."/>
            <person name="Lopez Roques C."/>
            <person name="Donnadieu C."/>
            <person name="Postlethwait J."/>
            <person name="Bobe J."/>
            <person name="Dillon D."/>
            <person name="Chandos A."/>
            <person name="von Hippel F."/>
            <person name="Guiguen Y."/>
        </authorList>
    </citation>
    <scope>NUCLEOTIDE SEQUENCE</scope>
    <source>
        <strain evidence="1">YG-Jan2019</strain>
    </source>
</reference>
<dbReference type="Proteomes" id="UP001157502">
    <property type="component" value="Chromosome 12"/>
</dbReference>
<gene>
    <name evidence="1" type="ORF">DPEC_G00157120</name>
</gene>
<proteinExistence type="predicted"/>
<organism evidence="1 2">
    <name type="scientific">Dallia pectoralis</name>
    <name type="common">Alaska blackfish</name>
    <dbReference type="NCBI Taxonomy" id="75939"/>
    <lineage>
        <taxon>Eukaryota</taxon>
        <taxon>Metazoa</taxon>
        <taxon>Chordata</taxon>
        <taxon>Craniata</taxon>
        <taxon>Vertebrata</taxon>
        <taxon>Euteleostomi</taxon>
        <taxon>Actinopterygii</taxon>
        <taxon>Neopterygii</taxon>
        <taxon>Teleostei</taxon>
        <taxon>Protacanthopterygii</taxon>
        <taxon>Esociformes</taxon>
        <taxon>Umbridae</taxon>
        <taxon>Dallia</taxon>
    </lineage>
</organism>
<evidence type="ECO:0000313" key="1">
    <source>
        <dbReference type="EMBL" id="KAJ8004275.1"/>
    </source>
</evidence>
<protein>
    <submittedName>
        <fullName evidence="1">Uncharacterized protein</fullName>
    </submittedName>
</protein>